<keyword evidence="8 11" id="KW-0862">Zinc</keyword>
<dbReference type="InterPro" id="IPR045103">
    <property type="entry name" value="RNF5/RNF185-like"/>
</dbReference>
<proteinExistence type="predicted"/>
<feature type="region of interest" description="Disordered" evidence="12">
    <location>
        <begin position="46"/>
        <end position="152"/>
    </location>
</feature>
<evidence type="ECO:0000256" key="8">
    <source>
        <dbReference type="ARBA" id="ARBA00022833"/>
    </source>
</evidence>
<dbReference type="InterPro" id="IPR017907">
    <property type="entry name" value="Znf_RING_CS"/>
</dbReference>
<evidence type="ECO:0000256" key="11">
    <source>
        <dbReference type="RuleBase" id="RU369090"/>
    </source>
</evidence>
<dbReference type="SUPFAM" id="SSF57850">
    <property type="entry name" value="RING/U-box"/>
    <property type="match status" value="1"/>
</dbReference>
<organism evidence="14 15">
    <name type="scientific">Acorus calamus</name>
    <name type="common">Sweet flag</name>
    <dbReference type="NCBI Taxonomy" id="4465"/>
    <lineage>
        <taxon>Eukaryota</taxon>
        <taxon>Viridiplantae</taxon>
        <taxon>Streptophyta</taxon>
        <taxon>Embryophyta</taxon>
        <taxon>Tracheophyta</taxon>
        <taxon>Spermatophyta</taxon>
        <taxon>Magnoliopsida</taxon>
        <taxon>Liliopsida</taxon>
        <taxon>Acoraceae</taxon>
        <taxon>Acorus</taxon>
    </lineage>
</organism>
<keyword evidence="11" id="KW-0256">Endoplasmic reticulum</keyword>
<keyword evidence="4 11" id="KW-0808">Transferase</keyword>
<dbReference type="InterPro" id="IPR001841">
    <property type="entry name" value="Znf_RING"/>
</dbReference>
<keyword evidence="7 11" id="KW-0833">Ubl conjugation pathway</keyword>
<evidence type="ECO:0000313" key="14">
    <source>
        <dbReference type="EMBL" id="KAK1286841.1"/>
    </source>
</evidence>
<evidence type="ECO:0000313" key="15">
    <source>
        <dbReference type="Proteomes" id="UP001180020"/>
    </source>
</evidence>
<dbReference type="Gene3D" id="3.30.40.10">
    <property type="entry name" value="Zinc/RING finger domain, C3HC4 (zinc finger)"/>
    <property type="match status" value="1"/>
</dbReference>
<dbReference type="GO" id="GO:0008270">
    <property type="term" value="F:zinc ion binding"/>
    <property type="evidence" value="ECO:0007669"/>
    <property type="project" value="UniProtKB-KW"/>
</dbReference>
<evidence type="ECO:0000259" key="13">
    <source>
        <dbReference type="PROSITE" id="PS50089"/>
    </source>
</evidence>
<accession>A0AAV9CDB8</accession>
<sequence>MIDEGTSDGGGIRPVDLNLYLGLPRLPYPRRTSDLGSDLSLNSIISSSDGGDAANDHPPSPLPAEVPESPSDAAIPFPYFPSPPPPATVDLASSPDDDDGSDSPSILIAPHIENPGASSPPYVHYLPSIERPQTVDAPPPLFGENPDRPSTQDLHFRFQNLIETTRRWRARRFQLRFRGIDPRPADTSGPTIEAAAAAAAVHKALEDAASNDEKGETATAAGSTADFECNVCLEVAKDPVVTSCGHLFCWPCLYQWLHAYSDSKECPVCKGEVTESNVTPIYGRGGGADSQAGKNKGLERDGELGLKIPPRPKGFRIESWRQQLRHRPHPRRVGERLSPWRVQSSRWRTAARVLQQSEGENPDVERNVRAAPQTASSSGMADEELFNDGLRRFVLSIPAAAGGGSSQHRGLAAVDQALASSTMGVIQGGGTVSDASAGPNSAGTSRASRRTRRSGDVSSSRMELDDFVLQGRRRRRQS</sequence>
<comment type="function">
    <text evidence="11">E3 ubiquitin-protein ligase.</text>
</comment>
<dbReference type="PROSITE" id="PS50089">
    <property type="entry name" value="ZF_RING_2"/>
    <property type="match status" value="1"/>
</dbReference>
<evidence type="ECO:0000256" key="1">
    <source>
        <dbReference type="ARBA" id="ARBA00000900"/>
    </source>
</evidence>
<feature type="region of interest" description="Disordered" evidence="12">
    <location>
        <begin position="429"/>
        <end position="478"/>
    </location>
</feature>
<comment type="pathway">
    <text evidence="3 11">Protein modification; protein ubiquitination.</text>
</comment>
<evidence type="ECO:0000256" key="12">
    <source>
        <dbReference type="SAM" id="MobiDB-lite"/>
    </source>
</evidence>
<dbReference type="CDD" id="cd16534">
    <property type="entry name" value="RING-HC_RNF5-like"/>
    <property type="match status" value="1"/>
</dbReference>
<dbReference type="PANTHER" id="PTHR12313">
    <property type="entry name" value="E3 UBIQUITIN-PROTEIN LIGASE RNF5-RELATED"/>
    <property type="match status" value="1"/>
</dbReference>
<evidence type="ECO:0000256" key="9">
    <source>
        <dbReference type="ARBA" id="ARBA00023136"/>
    </source>
</evidence>
<reference evidence="14" key="1">
    <citation type="journal article" date="2023" name="Nat. Commun.">
        <title>Diploid and tetraploid genomes of Acorus and the evolution of monocots.</title>
        <authorList>
            <person name="Ma L."/>
            <person name="Liu K.W."/>
            <person name="Li Z."/>
            <person name="Hsiao Y.Y."/>
            <person name="Qi Y."/>
            <person name="Fu T."/>
            <person name="Tang G.D."/>
            <person name="Zhang D."/>
            <person name="Sun W.H."/>
            <person name="Liu D.K."/>
            <person name="Li Y."/>
            <person name="Chen G.Z."/>
            <person name="Liu X.D."/>
            <person name="Liao X.Y."/>
            <person name="Jiang Y.T."/>
            <person name="Yu X."/>
            <person name="Hao Y."/>
            <person name="Huang J."/>
            <person name="Zhao X.W."/>
            <person name="Ke S."/>
            <person name="Chen Y.Y."/>
            <person name="Wu W.L."/>
            <person name="Hsu J.L."/>
            <person name="Lin Y.F."/>
            <person name="Huang M.D."/>
            <person name="Li C.Y."/>
            <person name="Huang L."/>
            <person name="Wang Z.W."/>
            <person name="Zhao X."/>
            <person name="Zhong W.Y."/>
            <person name="Peng D.H."/>
            <person name="Ahmad S."/>
            <person name="Lan S."/>
            <person name="Zhang J.S."/>
            <person name="Tsai W.C."/>
            <person name="Van de Peer Y."/>
            <person name="Liu Z.J."/>
        </authorList>
    </citation>
    <scope>NUCLEOTIDE SEQUENCE</scope>
    <source>
        <strain evidence="14">CP</strain>
    </source>
</reference>
<evidence type="ECO:0000256" key="5">
    <source>
        <dbReference type="ARBA" id="ARBA00022723"/>
    </source>
</evidence>
<protein>
    <recommendedName>
        <fullName evidence="11">E3 ubiquitin-protein ligase RMA</fullName>
        <ecNumber evidence="11">2.3.2.27</ecNumber>
    </recommendedName>
    <alternativeName>
        <fullName evidence="11">Protein RING membrane-anchor</fullName>
    </alternativeName>
    <alternativeName>
        <fullName evidence="11">RING-type E3 ubiquitin transferase RMA</fullName>
    </alternativeName>
</protein>
<dbReference type="EMBL" id="JAUJYO010000020">
    <property type="protein sequence ID" value="KAK1286841.1"/>
    <property type="molecule type" value="Genomic_DNA"/>
</dbReference>
<dbReference type="GO" id="GO:0006511">
    <property type="term" value="P:ubiquitin-dependent protein catabolic process"/>
    <property type="evidence" value="ECO:0007669"/>
    <property type="project" value="UniProtKB-UniRule"/>
</dbReference>
<comment type="subcellular location">
    <subcellularLocation>
        <location evidence="2">Endomembrane system</location>
    </subcellularLocation>
    <subcellularLocation>
        <location evidence="11">Endoplasmic reticulum membrane</location>
        <topology evidence="11">Single-pass type IV membrane protein</topology>
    </subcellularLocation>
</comment>
<keyword evidence="9" id="KW-0472">Membrane</keyword>
<dbReference type="Proteomes" id="UP001180020">
    <property type="component" value="Unassembled WGS sequence"/>
</dbReference>
<dbReference type="Pfam" id="PF13445">
    <property type="entry name" value="zf-RING_UBOX"/>
    <property type="match status" value="1"/>
</dbReference>
<reference evidence="14" key="2">
    <citation type="submission" date="2023-06" db="EMBL/GenBank/DDBJ databases">
        <authorList>
            <person name="Ma L."/>
            <person name="Liu K.-W."/>
            <person name="Li Z."/>
            <person name="Hsiao Y.-Y."/>
            <person name="Qi Y."/>
            <person name="Fu T."/>
            <person name="Tang G."/>
            <person name="Zhang D."/>
            <person name="Sun W.-H."/>
            <person name="Liu D.-K."/>
            <person name="Li Y."/>
            <person name="Chen G.-Z."/>
            <person name="Liu X.-D."/>
            <person name="Liao X.-Y."/>
            <person name="Jiang Y.-T."/>
            <person name="Yu X."/>
            <person name="Hao Y."/>
            <person name="Huang J."/>
            <person name="Zhao X.-W."/>
            <person name="Ke S."/>
            <person name="Chen Y.-Y."/>
            <person name="Wu W.-L."/>
            <person name="Hsu J.-L."/>
            <person name="Lin Y.-F."/>
            <person name="Huang M.-D."/>
            <person name="Li C.-Y."/>
            <person name="Huang L."/>
            <person name="Wang Z.-W."/>
            <person name="Zhao X."/>
            <person name="Zhong W.-Y."/>
            <person name="Peng D.-H."/>
            <person name="Ahmad S."/>
            <person name="Lan S."/>
            <person name="Zhang J.-S."/>
            <person name="Tsai W.-C."/>
            <person name="Van De Peer Y."/>
            <person name="Liu Z.-J."/>
        </authorList>
    </citation>
    <scope>NUCLEOTIDE SEQUENCE</scope>
    <source>
        <strain evidence="14">CP</strain>
        <tissue evidence="14">Leaves</tissue>
    </source>
</reference>
<feature type="domain" description="RING-type" evidence="13">
    <location>
        <begin position="229"/>
        <end position="270"/>
    </location>
</feature>
<evidence type="ECO:0000256" key="3">
    <source>
        <dbReference type="ARBA" id="ARBA00004906"/>
    </source>
</evidence>
<comment type="catalytic activity">
    <reaction evidence="1 11">
        <text>S-ubiquitinyl-[E2 ubiquitin-conjugating enzyme]-L-cysteine + [acceptor protein]-L-lysine = [E2 ubiquitin-conjugating enzyme]-L-cysteine + N(6)-ubiquitinyl-[acceptor protein]-L-lysine.</text>
        <dbReference type="EC" id="2.3.2.27"/>
    </reaction>
</comment>
<evidence type="ECO:0000256" key="10">
    <source>
        <dbReference type="PROSITE-ProRule" id="PRU00175"/>
    </source>
</evidence>
<evidence type="ECO:0000256" key="7">
    <source>
        <dbReference type="ARBA" id="ARBA00022786"/>
    </source>
</evidence>
<comment type="caution">
    <text evidence="14">The sequence shown here is derived from an EMBL/GenBank/DDBJ whole genome shotgun (WGS) entry which is preliminary data.</text>
</comment>
<gene>
    <name evidence="14" type="primary">RMA3</name>
    <name evidence="14" type="ORF">QJS10_CPB20g01154</name>
</gene>
<evidence type="ECO:0000256" key="2">
    <source>
        <dbReference type="ARBA" id="ARBA00004308"/>
    </source>
</evidence>
<dbReference type="EC" id="2.3.2.27" evidence="11"/>
<keyword evidence="6 10" id="KW-0863">Zinc-finger</keyword>
<dbReference type="GO" id="GO:0061630">
    <property type="term" value="F:ubiquitin protein ligase activity"/>
    <property type="evidence" value="ECO:0007669"/>
    <property type="project" value="UniProtKB-UniRule"/>
</dbReference>
<evidence type="ECO:0000256" key="6">
    <source>
        <dbReference type="ARBA" id="ARBA00022771"/>
    </source>
</evidence>
<feature type="region of interest" description="Disordered" evidence="12">
    <location>
        <begin position="280"/>
        <end position="307"/>
    </location>
</feature>
<evidence type="ECO:0000256" key="4">
    <source>
        <dbReference type="ARBA" id="ARBA00022679"/>
    </source>
</evidence>
<feature type="compositionally biased region" description="Pro residues" evidence="12">
    <location>
        <begin position="78"/>
        <end position="87"/>
    </location>
</feature>
<dbReference type="AlphaFoldDB" id="A0AAV9CDB8"/>
<keyword evidence="5 11" id="KW-0479">Metal-binding</keyword>
<comment type="domain">
    <text evidence="11">The RING-type zinc finger domain is responsible for E3 ligase activity.</text>
</comment>
<name>A0AAV9CDB8_ACOCL</name>
<dbReference type="InterPro" id="IPR013083">
    <property type="entry name" value="Znf_RING/FYVE/PHD"/>
</dbReference>
<keyword evidence="15" id="KW-1185">Reference proteome</keyword>
<dbReference type="InterPro" id="IPR027370">
    <property type="entry name" value="Znf-RING_euk"/>
</dbReference>
<feature type="region of interest" description="Disordered" evidence="12">
    <location>
        <begin position="355"/>
        <end position="381"/>
    </location>
</feature>
<dbReference type="GO" id="GO:0005789">
    <property type="term" value="C:endoplasmic reticulum membrane"/>
    <property type="evidence" value="ECO:0007669"/>
    <property type="project" value="UniProtKB-SubCell"/>
</dbReference>
<dbReference type="PROSITE" id="PS00518">
    <property type="entry name" value="ZF_RING_1"/>
    <property type="match status" value="1"/>
</dbReference>
<dbReference type="SMART" id="SM00184">
    <property type="entry name" value="RING"/>
    <property type="match status" value="1"/>
</dbReference>